<evidence type="ECO:0000313" key="1">
    <source>
        <dbReference type="EMBL" id="MFC7411797.1"/>
    </source>
</evidence>
<dbReference type="EMBL" id="JBHTCA010000051">
    <property type="protein sequence ID" value="MFC7411797.1"/>
    <property type="molecule type" value="Genomic_DNA"/>
</dbReference>
<organism evidence="1 2">
    <name type="scientific">Hydrogenophaga atypica</name>
    <dbReference type="NCBI Taxonomy" id="249409"/>
    <lineage>
        <taxon>Bacteria</taxon>
        <taxon>Pseudomonadati</taxon>
        <taxon>Pseudomonadota</taxon>
        <taxon>Betaproteobacteria</taxon>
        <taxon>Burkholderiales</taxon>
        <taxon>Comamonadaceae</taxon>
        <taxon>Hydrogenophaga</taxon>
    </lineage>
</organism>
<comment type="caution">
    <text evidence="1">The sequence shown here is derived from an EMBL/GenBank/DDBJ whole genome shotgun (WGS) entry which is preliminary data.</text>
</comment>
<dbReference type="Proteomes" id="UP001596501">
    <property type="component" value="Unassembled WGS sequence"/>
</dbReference>
<sequence length="273" mass="30635">MLNAIVSGKAGRVVVDGVERSVSWREMFRRSEDLMTAAVFGRLRYFSPSLLARVMGTLVTPAAAANFGDLQRVDFWPNLEGTHGRVRVQPDVLMWFKTALVMVEVKPPFGGDQNPDQWRDQIRAVAQLAQRDDEPFPNAVHFVGLGRNRNTSPLSEVNVGEFDTGGNFELFLYEREWDIVASVLRDMRDEAVAADAAVLEDLSSALQLFGMLTERYTWTSLLEWANYVSLSSAKLAELPFKTTTSVSQKSRRKSPDWHGLVDFSSLHPISLQP</sequence>
<keyword evidence="2" id="KW-1185">Reference proteome</keyword>
<dbReference type="RefSeq" id="WP_382228696.1">
    <property type="nucleotide sequence ID" value="NZ_JBHTCA010000051.1"/>
</dbReference>
<proteinExistence type="predicted"/>
<reference evidence="2" key="1">
    <citation type="journal article" date="2019" name="Int. J. Syst. Evol. Microbiol.">
        <title>The Global Catalogue of Microorganisms (GCM) 10K type strain sequencing project: providing services to taxonomists for standard genome sequencing and annotation.</title>
        <authorList>
            <consortium name="The Broad Institute Genomics Platform"/>
            <consortium name="The Broad Institute Genome Sequencing Center for Infectious Disease"/>
            <person name="Wu L."/>
            <person name="Ma J."/>
        </authorList>
    </citation>
    <scope>NUCLEOTIDE SEQUENCE [LARGE SCALE GENOMIC DNA]</scope>
    <source>
        <strain evidence="2">CGMCC 1.12371</strain>
    </source>
</reference>
<protein>
    <submittedName>
        <fullName evidence="1">Uncharacterized protein</fullName>
    </submittedName>
</protein>
<gene>
    <name evidence="1" type="ORF">ACFQPB_23360</name>
</gene>
<name>A0ABW2QSW5_9BURK</name>
<accession>A0ABW2QSW5</accession>
<evidence type="ECO:0000313" key="2">
    <source>
        <dbReference type="Proteomes" id="UP001596501"/>
    </source>
</evidence>